<dbReference type="InterPro" id="IPR015424">
    <property type="entry name" value="PyrdxlP-dep_Trfase"/>
</dbReference>
<evidence type="ECO:0000256" key="7">
    <source>
        <dbReference type="SAM" id="MobiDB-lite"/>
    </source>
</evidence>
<dbReference type="PANTHER" id="PTHR11999:SF70">
    <property type="entry name" value="MIP05841P"/>
    <property type="match status" value="1"/>
</dbReference>
<dbReference type="InterPro" id="IPR015422">
    <property type="entry name" value="PyrdxlP-dep_Trfase_small"/>
</dbReference>
<dbReference type="Gene3D" id="3.90.1150.10">
    <property type="entry name" value="Aspartate Aminotransferase, domain 1"/>
    <property type="match status" value="1"/>
</dbReference>
<sequence>MVTAHAHATPRNPPDQEHRGVLAEVAGYAHSFLTGDRPVRARHPDRLADLLGGPLPDTGHPELATVRRLIRAGEAGALASGAARSFGYAVGGALPVGVAADWLTSVWDQCDVFHDLSPLSAVAEEVCERWLVDLLGLPAGTVMGLTSGCTTANLVCLAAAREHQLHRAGWAVNERGMTAAPALTVLVGKETHISVLRCLRLLGLGGAIRHVEADDEGRMEPRHLRELAAAAPGGLIVCGQVGSTNCGSVDPLREIADITHEHGGWLHLDGAFGLWAAASPRHRAPLDGVERADSWSCDGHKWLNTPYDSGLAFCARPEPFHQAVGIQADYIHSTERTGRDPMNYRVEMSQRARSLTLWAVLHHLGRQGIADLVDRNCAAARHLARRLGAEPGIDLLVPVRLNQVLLRIGDDTHTRRVVERVNSEGACWVTPTQWKGRGAVRLSVCSWRTDEAATEPAVAAFLAAHRARPGAAPADPLFRTDPVPHMPAPRWDRPLGTNHIHRPPRHRATAGDAVTYEMEPTDDVDEVADILTAAFHEDPVIGWMVPHTLPGRDRYVRGFMHAWVGFMVGHGGTALMSPGRDAALVWEPSARDAPVTDAEHRAFEAAITEATGPAAERCRQLVDLLDSHYPTDLPPHVHGALAAVRPGAAPGAFLRLAAGMLLHLYRNRLGVYCEASSDSSAALWQRFGSLPIRPPILLPGTGIELTPLFMHPDDIARHPALPMLLGEEAPQTA</sequence>
<dbReference type="EMBL" id="FNVU01000001">
    <property type="protein sequence ID" value="SEF54639.1"/>
    <property type="molecule type" value="Genomic_DNA"/>
</dbReference>
<gene>
    <name evidence="8" type="ORF">SAMN05216223_101295</name>
</gene>
<dbReference type="InterPro" id="IPR010977">
    <property type="entry name" value="Aromatic_deC"/>
</dbReference>
<dbReference type="GO" id="GO:0004058">
    <property type="term" value="F:aromatic-L-amino-acid decarboxylase activity"/>
    <property type="evidence" value="ECO:0007669"/>
    <property type="project" value="UniProtKB-ARBA"/>
</dbReference>
<dbReference type="GO" id="GO:0030170">
    <property type="term" value="F:pyridoxal phosphate binding"/>
    <property type="evidence" value="ECO:0007669"/>
    <property type="project" value="InterPro"/>
</dbReference>
<organism evidence="8 9">
    <name type="scientific">Actinacidiphila yanglinensis</name>
    <dbReference type="NCBI Taxonomy" id="310779"/>
    <lineage>
        <taxon>Bacteria</taxon>
        <taxon>Bacillati</taxon>
        <taxon>Actinomycetota</taxon>
        <taxon>Actinomycetes</taxon>
        <taxon>Kitasatosporales</taxon>
        <taxon>Streptomycetaceae</taxon>
        <taxon>Actinacidiphila</taxon>
    </lineage>
</organism>
<dbReference type="Gene3D" id="3.40.640.10">
    <property type="entry name" value="Type I PLP-dependent aspartate aminotransferase-like (Major domain)"/>
    <property type="match status" value="1"/>
</dbReference>
<proteinExistence type="inferred from homology"/>
<name>A0A1H5SVV5_9ACTN</name>
<dbReference type="AlphaFoldDB" id="A0A1H5SVV5"/>
<dbReference type="PANTHER" id="PTHR11999">
    <property type="entry name" value="GROUP II PYRIDOXAL-5-PHOSPHATE DECARBOXYLASE"/>
    <property type="match status" value="1"/>
</dbReference>
<keyword evidence="5" id="KW-0456">Lyase</keyword>
<keyword evidence="9" id="KW-1185">Reference proteome</keyword>
<dbReference type="InterPro" id="IPR015421">
    <property type="entry name" value="PyrdxlP-dep_Trfase_major"/>
</dbReference>
<evidence type="ECO:0000256" key="1">
    <source>
        <dbReference type="ARBA" id="ARBA00001933"/>
    </source>
</evidence>
<evidence type="ECO:0000256" key="6">
    <source>
        <dbReference type="PIRSR" id="PIRSR602129-50"/>
    </source>
</evidence>
<evidence type="ECO:0000313" key="9">
    <source>
        <dbReference type="Proteomes" id="UP000236754"/>
    </source>
</evidence>
<feature type="modified residue" description="N6-(pyridoxal phosphate)lysine" evidence="6">
    <location>
        <position position="301"/>
    </location>
</feature>
<dbReference type="Proteomes" id="UP000236754">
    <property type="component" value="Unassembled WGS sequence"/>
</dbReference>
<evidence type="ECO:0000256" key="5">
    <source>
        <dbReference type="ARBA" id="ARBA00023239"/>
    </source>
</evidence>
<keyword evidence="4 6" id="KW-0663">Pyridoxal phosphate</keyword>
<evidence type="ECO:0000256" key="2">
    <source>
        <dbReference type="ARBA" id="ARBA00009533"/>
    </source>
</evidence>
<feature type="compositionally biased region" description="Basic residues" evidence="7">
    <location>
        <begin position="499"/>
        <end position="508"/>
    </location>
</feature>
<protein>
    <submittedName>
        <fullName evidence="8">Glutamate or tyrosine decarboxylase</fullName>
    </submittedName>
</protein>
<keyword evidence="3" id="KW-0210">Decarboxylase</keyword>
<feature type="region of interest" description="Disordered" evidence="7">
    <location>
        <begin position="488"/>
        <end position="508"/>
    </location>
</feature>
<reference evidence="8 9" key="1">
    <citation type="submission" date="2016-10" db="EMBL/GenBank/DDBJ databases">
        <authorList>
            <person name="de Groot N.N."/>
        </authorList>
    </citation>
    <scope>NUCLEOTIDE SEQUENCE [LARGE SCALE GENOMIC DNA]</scope>
    <source>
        <strain evidence="8 9">CGMCC 4.2023</strain>
    </source>
</reference>
<comment type="cofactor">
    <cofactor evidence="1 6">
        <name>pyridoxal 5'-phosphate</name>
        <dbReference type="ChEBI" id="CHEBI:597326"/>
    </cofactor>
</comment>
<evidence type="ECO:0000256" key="4">
    <source>
        <dbReference type="ARBA" id="ARBA00022898"/>
    </source>
</evidence>
<dbReference type="Pfam" id="PF00282">
    <property type="entry name" value="Pyridoxal_deC"/>
    <property type="match status" value="1"/>
</dbReference>
<dbReference type="Gene3D" id="3.40.630.30">
    <property type="match status" value="1"/>
</dbReference>
<accession>A0A1H5SVV5</accession>
<comment type="similarity">
    <text evidence="2">Belongs to the group II decarboxylase family.</text>
</comment>
<dbReference type="SUPFAM" id="SSF53383">
    <property type="entry name" value="PLP-dependent transferases"/>
    <property type="match status" value="1"/>
</dbReference>
<dbReference type="InterPro" id="IPR002129">
    <property type="entry name" value="PyrdxlP-dep_de-COase"/>
</dbReference>
<evidence type="ECO:0000313" key="8">
    <source>
        <dbReference type="EMBL" id="SEF54639.1"/>
    </source>
</evidence>
<evidence type="ECO:0000256" key="3">
    <source>
        <dbReference type="ARBA" id="ARBA00022793"/>
    </source>
</evidence>
<dbReference type="GO" id="GO:0019752">
    <property type="term" value="P:carboxylic acid metabolic process"/>
    <property type="evidence" value="ECO:0007669"/>
    <property type="project" value="InterPro"/>
</dbReference>